<dbReference type="Proteomes" id="UP000070404">
    <property type="component" value="Unassembled WGS sequence"/>
</dbReference>
<keyword evidence="3" id="KW-1185">Reference proteome</keyword>
<proteinExistence type="predicted"/>
<dbReference type="EMBL" id="LHYF01000049">
    <property type="protein sequence ID" value="KXB06134.1"/>
    <property type="molecule type" value="Genomic_DNA"/>
</dbReference>
<dbReference type="InterPro" id="IPR041468">
    <property type="entry name" value="HTH_ParB/Spo0J"/>
</dbReference>
<dbReference type="SUPFAM" id="SSF109709">
    <property type="entry name" value="KorB DNA-binding domain-like"/>
    <property type="match status" value="1"/>
</dbReference>
<reference evidence="2 3" key="1">
    <citation type="journal article" date="2016" name="Sci. Rep.">
        <title>Metabolic traits of an uncultured archaeal lineage -MSBL1- from brine pools of the Red Sea.</title>
        <authorList>
            <person name="Mwirichia R."/>
            <person name="Alam I."/>
            <person name="Rashid M."/>
            <person name="Vinu M."/>
            <person name="Ba-Alawi W."/>
            <person name="Anthony Kamau A."/>
            <person name="Kamanda Ngugi D."/>
            <person name="Goker M."/>
            <person name="Klenk H.P."/>
            <person name="Bajic V."/>
            <person name="Stingl U."/>
        </authorList>
    </citation>
    <scope>NUCLEOTIDE SEQUENCE [LARGE SCALE GENOMIC DNA]</scope>
    <source>
        <strain evidence="2">SCGC-AAA382C18</strain>
    </source>
</reference>
<comment type="caution">
    <text evidence="2">The sequence shown here is derived from an EMBL/GenBank/DDBJ whole genome shotgun (WGS) entry which is preliminary data.</text>
</comment>
<evidence type="ECO:0000313" key="2">
    <source>
        <dbReference type="EMBL" id="KXB06134.1"/>
    </source>
</evidence>
<feature type="domain" description="ParB/Spo0J HTH" evidence="1">
    <location>
        <begin position="29"/>
        <end position="122"/>
    </location>
</feature>
<protein>
    <recommendedName>
        <fullName evidence="1">ParB/Spo0J HTH domain-containing protein</fullName>
    </recommendedName>
</protein>
<evidence type="ECO:0000313" key="3">
    <source>
        <dbReference type="Proteomes" id="UP000070404"/>
    </source>
</evidence>
<dbReference type="Pfam" id="PF17762">
    <property type="entry name" value="HTH_ParB"/>
    <property type="match status" value="1"/>
</dbReference>
<accession>A0A133VI92</accession>
<dbReference type="Gene3D" id="1.10.10.2830">
    <property type="match status" value="1"/>
</dbReference>
<dbReference type="AlphaFoldDB" id="A0A133VI92"/>
<name>A0A133VI92_9EURY</name>
<evidence type="ECO:0000259" key="1">
    <source>
        <dbReference type="Pfam" id="PF17762"/>
    </source>
</evidence>
<sequence length="240" mass="27383">MTTEDSFNEKEAIATIIRWTKKGKTVPRPLKVARATDYLRNEYGSISEVANKTGISTETIREFTRINDLPDKVKELIEEGLVTGLDIPYRISNLKKDEEKIELANSVSEKNLTSDDVRSIVRVKDKRPDLSIQRCTSKVLESKPKKVNEIVSLLRKENLQKLKEYASSSEKTCEDIVSEILRDSTDITEIESVQINENGIIMLGLSEKNYKVLKSKGEELNVPKDHLVNEIIGKWLKENY</sequence>
<organism evidence="2 3">
    <name type="scientific">candidate division MSBL1 archaeon SCGC-AAA382C18</name>
    <dbReference type="NCBI Taxonomy" id="1698281"/>
    <lineage>
        <taxon>Archaea</taxon>
        <taxon>Methanobacteriati</taxon>
        <taxon>Methanobacteriota</taxon>
        <taxon>candidate division MSBL1</taxon>
    </lineage>
</organism>
<gene>
    <name evidence="2" type="ORF">AKJ52_02510</name>
</gene>